<dbReference type="InterPro" id="IPR010730">
    <property type="entry name" value="HET"/>
</dbReference>
<dbReference type="OrthoDB" id="3647238at2759"/>
<dbReference type="PANTHER" id="PTHR24148:SF64">
    <property type="entry name" value="HETEROKARYON INCOMPATIBILITY DOMAIN-CONTAINING PROTEIN"/>
    <property type="match status" value="1"/>
</dbReference>
<evidence type="ECO:0000313" key="2">
    <source>
        <dbReference type="EMBL" id="KAF2162194.1"/>
    </source>
</evidence>
<protein>
    <recommendedName>
        <fullName evidence="1">Heterokaryon incompatibility domain-containing protein</fullName>
    </recommendedName>
</protein>
<dbReference type="Pfam" id="PF06985">
    <property type="entry name" value="HET"/>
    <property type="match status" value="1"/>
</dbReference>
<dbReference type="Pfam" id="PF26639">
    <property type="entry name" value="Het-6_barrel"/>
    <property type="match status" value="1"/>
</dbReference>
<dbReference type="Proteomes" id="UP000799537">
    <property type="component" value="Unassembled WGS sequence"/>
</dbReference>
<feature type="domain" description="Heterokaryon incompatibility" evidence="1">
    <location>
        <begin position="215"/>
        <end position="376"/>
    </location>
</feature>
<dbReference type="EMBL" id="ML993615">
    <property type="protein sequence ID" value="KAF2162194.1"/>
    <property type="molecule type" value="Genomic_DNA"/>
</dbReference>
<sequence length="793" mass="90883">MGLVQYAIYDRTLNPTCRACDQGISRSPDDSTYYASRVQTQLYPGYRSRSRRANSLRSALSEGSTLVDIIESSSSSRAYARSARPASSRISYDAPRTVSSKPVLSSIYSSDTEKPEFGSGLLSPKLENESFDLIKEKEKLYKRLRRAARSKIESLKTKSSMRRKTSTSPVDRQLRLSEKRKHIRLLRLQPCVKASDPIVCKLERVSLLGYQHPSYDALSYRWQDASPLVKIVVDGVQTSVSPTVMEILRTLRRPDESCLLWLDSLCIRQQDTIEKEKQIRLMPDIYRKSKRVVVWLGENVDEVPGDVSRSLQAIDMINRDIRRETTPEESMQDKLFKVDGTRQAADMSSDGYRLLYDAVLPYFNSEWFSRRWVVQEVALAPKGVCYRRGFQTDLTDVLRAAAWFVYKYRDEDVPEHRNIRHAATIFRYADPDFAYYHNKKHTLTPWDQYLKRTPGQARFRHPTLSVLLTDLRDQDASEPRDKIYGLLSLTEWTSKGKKIPESLQPNYNKPVAEVYREATREAIRSAGNLNVLECVSRHEALHQKHYMRGYDRDELPCWCPQWDRPFSHDRDSSGLGAHFRADGGRPLQMAKPGSNALPSAIQLQGLYLDEVVITSTVMRPDVLCCQPGILPQAQGHFWPTVVAEKSVRQRYIKQEGDESSLAVALLKTLGAGAELHDTAQDESLLAPDSEDWSWPRNQHDIFSRMNKPALEKACRNRRFFVTKSGYMGIGPKTMRTGNKLVLLYGGKWPFLLFPTIGDYYYFVGPCYVHGIMHGEALKEHESETNQSRVFEIR</sequence>
<dbReference type="RefSeq" id="XP_033663083.1">
    <property type="nucleotide sequence ID" value="XM_033813958.1"/>
</dbReference>
<keyword evidence="3" id="KW-1185">Reference proteome</keyword>
<evidence type="ECO:0000259" key="1">
    <source>
        <dbReference type="Pfam" id="PF06985"/>
    </source>
</evidence>
<evidence type="ECO:0000313" key="3">
    <source>
        <dbReference type="Proteomes" id="UP000799537"/>
    </source>
</evidence>
<dbReference type="GeneID" id="54567230"/>
<dbReference type="InterPro" id="IPR052895">
    <property type="entry name" value="HetReg/Transcr_Mod"/>
</dbReference>
<dbReference type="PANTHER" id="PTHR24148">
    <property type="entry name" value="ANKYRIN REPEAT DOMAIN-CONTAINING PROTEIN 39 HOMOLOG-RELATED"/>
    <property type="match status" value="1"/>
</dbReference>
<name>A0A6A6C4Z4_ZASCE</name>
<accession>A0A6A6C4Z4</accession>
<proteinExistence type="predicted"/>
<reference evidence="2" key="1">
    <citation type="journal article" date="2020" name="Stud. Mycol.">
        <title>101 Dothideomycetes genomes: a test case for predicting lifestyles and emergence of pathogens.</title>
        <authorList>
            <person name="Haridas S."/>
            <person name="Albert R."/>
            <person name="Binder M."/>
            <person name="Bloem J."/>
            <person name="Labutti K."/>
            <person name="Salamov A."/>
            <person name="Andreopoulos B."/>
            <person name="Baker S."/>
            <person name="Barry K."/>
            <person name="Bills G."/>
            <person name="Bluhm B."/>
            <person name="Cannon C."/>
            <person name="Castanera R."/>
            <person name="Culley D."/>
            <person name="Daum C."/>
            <person name="Ezra D."/>
            <person name="Gonzalez J."/>
            <person name="Henrissat B."/>
            <person name="Kuo A."/>
            <person name="Liang C."/>
            <person name="Lipzen A."/>
            <person name="Lutzoni F."/>
            <person name="Magnuson J."/>
            <person name="Mondo S."/>
            <person name="Nolan M."/>
            <person name="Ohm R."/>
            <person name="Pangilinan J."/>
            <person name="Park H.-J."/>
            <person name="Ramirez L."/>
            <person name="Alfaro M."/>
            <person name="Sun H."/>
            <person name="Tritt A."/>
            <person name="Yoshinaga Y."/>
            <person name="Zwiers L.-H."/>
            <person name="Turgeon B."/>
            <person name="Goodwin S."/>
            <person name="Spatafora J."/>
            <person name="Crous P."/>
            <person name="Grigoriev I."/>
        </authorList>
    </citation>
    <scope>NUCLEOTIDE SEQUENCE</scope>
    <source>
        <strain evidence="2">ATCC 36951</strain>
    </source>
</reference>
<gene>
    <name evidence="2" type="ORF">M409DRAFT_58626</name>
</gene>
<dbReference type="AlphaFoldDB" id="A0A6A6C4Z4"/>
<organism evidence="2 3">
    <name type="scientific">Zasmidium cellare ATCC 36951</name>
    <dbReference type="NCBI Taxonomy" id="1080233"/>
    <lineage>
        <taxon>Eukaryota</taxon>
        <taxon>Fungi</taxon>
        <taxon>Dikarya</taxon>
        <taxon>Ascomycota</taxon>
        <taxon>Pezizomycotina</taxon>
        <taxon>Dothideomycetes</taxon>
        <taxon>Dothideomycetidae</taxon>
        <taxon>Mycosphaerellales</taxon>
        <taxon>Mycosphaerellaceae</taxon>
        <taxon>Zasmidium</taxon>
    </lineage>
</organism>